<keyword evidence="6" id="KW-0175">Coiled coil</keyword>
<evidence type="ECO:0000256" key="4">
    <source>
        <dbReference type="ARBA" id="ARBA00022692"/>
    </source>
</evidence>
<organism evidence="10 11">
    <name type="scientific">Romanomermis culicivorax</name>
    <name type="common">Nematode worm</name>
    <dbReference type="NCBI Taxonomy" id="13658"/>
    <lineage>
        <taxon>Eukaryota</taxon>
        <taxon>Metazoa</taxon>
        <taxon>Ecdysozoa</taxon>
        <taxon>Nematoda</taxon>
        <taxon>Enoplea</taxon>
        <taxon>Dorylaimia</taxon>
        <taxon>Mermithida</taxon>
        <taxon>Mermithoidea</taxon>
        <taxon>Mermithidae</taxon>
        <taxon>Romanomermis</taxon>
    </lineage>
</organism>
<evidence type="ECO:0000256" key="7">
    <source>
        <dbReference type="ARBA" id="ARBA00023136"/>
    </source>
</evidence>
<sequence>QTSATARTKIKLKNLSETAAKLEKTDSRRQFIEETKDSVERLRSKMSGFDSRFKATSPLTSSFRYGAQISRSDDQGTSRNLNMYKYSKLENEDKHSANDPFIDDVLSQQKLILKNQDENLGKVSDSVHILKDMSHRIGVELDEQSIMIDDLAHETERTHSRLDVVMKKLIKVTNMSDDRRQWQVIGILVVILLIIIILFFV</sequence>
<name>A0A915KMF6_ROMCU</name>
<keyword evidence="3" id="KW-0813">Transport</keyword>
<evidence type="ECO:0000256" key="2">
    <source>
        <dbReference type="ARBA" id="ARBA00009063"/>
    </source>
</evidence>
<dbReference type="FunFam" id="1.20.5.110:FF:000006">
    <property type="entry name" value="Syntaxin 6"/>
    <property type="match status" value="1"/>
</dbReference>
<proteinExistence type="inferred from homology"/>
<keyword evidence="4 8" id="KW-0812">Transmembrane</keyword>
<evidence type="ECO:0000256" key="3">
    <source>
        <dbReference type="ARBA" id="ARBA00022448"/>
    </source>
</evidence>
<dbReference type="WBParaSite" id="nRc.2.0.1.t40027-RA">
    <property type="protein sequence ID" value="nRc.2.0.1.t40027-RA"/>
    <property type="gene ID" value="nRc.2.0.1.g40027"/>
</dbReference>
<keyword evidence="7 8" id="KW-0472">Membrane</keyword>
<comment type="similarity">
    <text evidence="2">Belongs to the syntaxin family.</text>
</comment>
<keyword evidence="10" id="KW-1185">Reference proteome</keyword>
<dbReference type="PROSITE" id="PS50192">
    <property type="entry name" value="T_SNARE"/>
    <property type="match status" value="1"/>
</dbReference>
<dbReference type="SUPFAM" id="SSF58038">
    <property type="entry name" value="SNARE fusion complex"/>
    <property type="match status" value="1"/>
</dbReference>
<feature type="transmembrane region" description="Helical" evidence="8">
    <location>
        <begin position="182"/>
        <end position="200"/>
    </location>
</feature>
<accession>A0A915KMF6</accession>
<protein>
    <submittedName>
        <fullName evidence="11">t-SNARE coiled-coil homology domain-containing protein</fullName>
    </submittedName>
</protein>
<dbReference type="AlphaFoldDB" id="A0A915KMF6"/>
<evidence type="ECO:0000313" key="10">
    <source>
        <dbReference type="Proteomes" id="UP000887565"/>
    </source>
</evidence>
<dbReference type="GO" id="GO:0016020">
    <property type="term" value="C:membrane"/>
    <property type="evidence" value="ECO:0007669"/>
    <property type="project" value="UniProtKB-SubCell"/>
</dbReference>
<feature type="domain" description="T-SNARE coiled-coil homology" evidence="9">
    <location>
        <begin position="110"/>
        <end position="172"/>
    </location>
</feature>
<evidence type="ECO:0000256" key="6">
    <source>
        <dbReference type="ARBA" id="ARBA00023054"/>
    </source>
</evidence>
<evidence type="ECO:0000256" key="8">
    <source>
        <dbReference type="SAM" id="Phobius"/>
    </source>
</evidence>
<dbReference type="SMART" id="SM00397">
    <property type="entry name" value="t_SNARE"/>
    <property type="match status" value="1"/>
</dbReference>
<dbReference type="CDD" id="cd15851">
    <property type="entry name" value="SNARE_Syntaxin6"/>
    <property type="match status" value="1"/>
</dbReference>
<keyword evidence="5 8" id="KW-1133">Transmembrane helix</keyword>
<reference evidence="11" key="1">
    <citation type="submission" date="2022-11" db="UniProtKB">
        <authorList>
            <consortium name="WormBaseParasite"/>
        </authorList>
    </citation>
    <scope>IDENTIFICATION</scope>
</reference>
<dbReference type="Gene3D" id="1.20.5.110">
    <property type="match status" value="1"/>
</dbReference>
<evidence type="ECO:0000256" key="1">
    <source>
        <dbReference type="ARBA" id="ARBA00004211"/>
    </source>
</evidence>
<evidence type="ECO:0000259" key="9">
    <source>
        <dbReference type="PROSITE" id="PS50192"/>
    </source>
</evidence>
<comment type="subcellular location">
    <subcellularLocation>
        <location evidence="1">Membrane</location>
        <topology evidence="1">Single-pass type IV membrane protein</topology>
    </subcellularLocation>
</comment>
<evidence type="ECO:0000313" key="11">
    <source>
        <dbReference type="WBParaSite" id="nRc.2.0.1.t40027-RA"/>
    </source>
</evidence>
<dbReference type="Proteomes" id="UP000887565">
    <property type="component" value="Unplaced"/>
</dbReference>
<evidence type="ECO:0000256" key="5">
    <source>
        <dbReference type="ARBA" id="ARBA00022989"/>
    </source>
</evidence>
<dbReference type="Pfam" id="PF05739">
    <property type="entry name" value="SNARE"/>
    <property type="match status" value="1"/>
</dbReference>
<dbReference type="InterPro" id="IPR000727">
    <property type="entry name" value="T_SNARE_dom"/>
</dbReference>